<accession>A0A1M6N3B0</accession>
<proteinExistence type="predicted"/>
<dbReference type="EMBL" id="FRAA01000002">
    <property type="protein sequence ID" value="SHJ90162.1"/>
    <property type="molecule type" value="Genomic_DNA"/>
</dbReference>
<dbReference type="Pfam" id="PF12969">
    <property type="entry name" value="DUF3857"/>
    <property type="match status" value="1"/>
</dbReference>
<dbReference type="Gene3D" id="2.60.40.3140">
    <property type="match status" value="1"/>
</dbReference>
<dbReference type="AlphaFoldDB" id="A0A1M6N3B0"/>
<dbReference type="RefSeq" id="WP_073120792.1">
    <property type="nucleotide sequence ID" value="NZ_FRAA01000002.1"/>
</dbReference>
<protein>
    <recommendedName>
        <fullName evidence="1">DUF3857 domain-containing protein</fullName>
    </recommendedName>
</protein>
<dbReference type="Proteomes" id="UP000184474">
    <property type="component" value="Unassembled WGS sequence"/>
</dbReference>
<dbReference type="Gene3D" id="3.10.620.30">
    <property type="match status" value="1"/>
</dbReference>
<dbReference type="Gene3D" id="2.60.120.1130">
    <property type="match status" value="1"/>
</dbReference>
<dbReference type="STRING" id="156994.SAMN04488028_10279"/>
<name>A0A1M6N3B0_REIAG</name>
<evidence type="ECO:0000313" key="2">
    <source>
        <dbReference type="EMBL" id="SHJ90162.1"/>
    </source>
</evidence>
<keyword evidence="3" id="KW-1185">Reference proteome</keyword>
<gene>
    <name evidence="2" type="ORF">SAMN04488028_10279</name>
</gene>
<feature type="domain" description="DUF3857" evidence="1">
    <location>
        <begin position="34"/>
        <end position="192"/>
    </location>
</feature>
<reference evidence="3" key="1">
    <citation type="submission" date="2016-11" db="EMBL/GenBank/DDBJ databases">
        <authorList>
            <person name="Varghese N."/>
            <person name="Submissions S."/>
        </authorList>
    </citation>
    <scope>NUCLEOTIDE SEQUENCE [LARGE SCALE GENOMIC DNA]</scope>
    <source>
        <strain evidence="3">DSM 26134</strain>
    </source>
</reference>
<organism evidence="2 3">
    <name type="scientific">Reichenbachiella agariperforans</name>
    <dbReference type="NCBI Taxonomy" id="156994"/>
    <lineage>
        <taxon>Bacteria</taxon>
        <taxon>Pseudomonadati</taxon>
        <taxon>Bacteroidota</taxon>
        <taxon>Cytophagia</taxon>
        <taxon>Cytophagales</taxon>
        <taxon>Reichenbachiellaceae</taxon>
        <taxon>Reichenbachiella</taxon>
    </lineage>
</organism>
<evidence type="ECO:0000259" key="1">
    <source>
        <dbReference type="Pfam" id="PF12969"/>
    </source>
</evidence>
<dbReference type="InterPro" id="IPR024618">
    <property type="entry name" value="DUF3857"/>
</dbReference>
<sequence>MLYTLLTLCIWLGTPRQPDAEIIRYDSQITIAESGKISYREEVIIQVNNRQGDWISEIEIAYSKGNKIEALEAELLDSKGQIIKKLKKKDITERHSISQIAWYEDDYVKEFQLIHNQYPYQIHVSYTQDFDEYTSIARWTPYYRYQVPTRAAQLSLTKPANFNINILRTDTTLIRHSNGPTYYEWTAQNCPALPSETHGPSRYELSPKIIITPDQFVYDQPGSYESWATYGDWSLALNQGCSDLTTADQIAIRKLVEGIEDDHEKIKTLYNHMQDQVRYIYVGIEYGGLKSYPASYVSTNKYGDCKALTTYMQSTLAAIDIDSYPVFVYAGDNPVPMIDSFPSHQSNHVILCVPLASDTVWLENTSNSAPFGYLGSFTQNRKGLFVKKGESQLVNLPKLEIDEIATTRRIDITLNGDKYLTKFRGIYRGENYEYYHGIKKNLSSSQIDKRIKQDFPISKAEVNQWNIVTAEDRNEAIIEMTAEATIYGLTKNYGSNKVLFLPKSQLIKLDDPDERQSELRIRVPKNVTDSIIFNIDTNQFSQLHKPENIIIDTQAGQYSLDFYLEDQKVLCVRQLTMPRATYAVGESYEAFYDFQQSIKNAERKTTITLKP</sequence>
<evidence type="ECO:0000313" key="3">
    <source>
        <dbReference type="Proteomes" id="UP000184474"/>
    </source>
</evidence>